<dbReference type="SUPFAM" id="SSF47384">
    <property type="entry name" value="Homodimeric domain of signal transducing histidine kinase"/>
    <property type="match status" value="1"/>
</dbReference>
<evidence type="ECO:0000256" key="3">
    <source>
        <dbReference type="ARBA" id="ARBA00022553"/>
    </source>
</evidence>
<accession>A0ABV5AHL0</accession>
<dbReference type="PANTHER" id="PTHR43547:SF2">
    <property type="entry name" value="HYBRID SIGNAL TRANSDUCTION HISTIDINE KINASE C"/>
    <property type="match status" value="1"/>
</dbReference>
<dbReference type="GO" id="GO:0005524">
    <property type="term" value="F:ATP binding"/>
    <property type="evidence" value="ECO:0007669"/>
    <property type="project" value="UniProtKB-KW"/>
</dbReference>
<evidence type="ECO:0000259" key="10">
    <source>
        <dbReference type="PROSITE" id="PS50109"/>
    </source>
</evidence>
<comment type="catalytic activity">
    <reaction evidence="1">
        <text>ATP + protein L-histidine = ADP + protein N-phospho-L-histidine.</text>
        <dbReference type="EC" id="2.7.13.3"/>
    </reaction>
</comment>
<keyword evidence="5" id="KW-0547">Nucleotide-binding</keyword>
<dbReference type="InterPro" id="IPR003594">
    <property type="entry name" value="HATPase_dom"/>
</dbReference>
<dbReference type="Gene3D" id="1.10.287.130">
    <property type="match status" value="1"/>
</dbReference>
<keyword evidence="3" id="KW-0597">Phosphoprotein</keyword>
<proteinExistence type="predicted"/>
<evidence type="ECO:0000313" key="12">
    <source>
        <dbReference type="Proteomes" id="UP001579974"/>
    </source>
</evidence>
<dbReference type="Proteomes" id="UP001579974">
    <property type="component" value="Unassembled WGS sequence"/>
</dbReference>
<keyword evidence="12" id="KW-1185">Reference proteome</keyword>
<dbReference type="SMART" id="SM00388">
    <property type="entry name" value="HisKA"/>
    <property type="match status" value="1"/>
</dbReference>
<evidence type="ECO:0000256" key="5">
    <source>
        <dbReference type="ARBA" id="ARBA00022741"/>
    </source>
</evidence>
<evidence type="ECO:0000256" key="9">
    <source>
        <dbReference type="SAM" id="MobiDB-lite"/>
    </source>
</evidence>
<reference evidence="11 12" key="1">
    <citation type="journal article" date="2024" name="Int. J. Mol. Sci.">
        <title>Exploration of Alicyclobacillus spp. Genome in Search of Antibiotic Resistance.</title>
        <authorList>
            <person name="Bucka-Kolendo J."/>
            <person name="Kiousi D.E."/>
            <person name="Dekowska A."/>
            <person name="Mikolajczuk-Szczyrba A."/>
            <person name="Karadedos D.M."/>
            <person name="Michael P."/>
            <person name="Galanis A."/>
            <person name="Sokolowska B."/>
        </authorList>
    </citation>
    <scope>NUCLEOTIDE SEQUENCE [LARGE SCALE GENOMIC DNA]</scope>
    <source>
        <strain evidence="11 12">KKP 3000</strain>
    </source>
</reference>
<feature type="compositionally biased region" description="Polar residues" evidence="9">
    <location>
        <begin position="1"/>
        <end position="14"/>
    </location>
</feature>
<dbReference type="Pfam" id="PF02518">
    <property type="entry name" value="HATPase_c"/>
    <property type="match status" value="1"/>
</dbReference>
<evidence type="ECO:0000256" key="1">
    <source>
        <dbReference type="ARBA" id="ARBA00000085"/>
    </source>
</evidence>
<evidence type="ECO:0000313" key="11">
    <source>
        <dbReference type="EMBL" id="MFB5191753.1"/>
    </source>
</evidence>
<dbReference type="Gene3D" id="3.30.565.10">
    <property type="entry name" value="Histidine kinase-like ATPase, C-terminal domain"/>
    <property type="match status" value="1"/>
</dbReference>
<feature type="region of interest" description="Disordered" evidence="9">
    <location>
        <begin position="1"/>
        <end position="23"/>
    </location>
</feature>
<evidence type="ECO:0000256" key="7">
    <source>
        <dbReference type="ARBA" id="ARBA00022840"/>
    </source>
</evidence>
<dbReference type="RefSeq" id="WP_275474109.1">
    <property type="nucleotide sequence ID" value="NZ_CP162940.1"/>
</dbReference>
<dbReference type="EC" id="2.7.13.3" evidence="2"/>
<dbReference type="Pfam" id="PF00512">
    <property type="entry name" value="HisKA"/>
    <property type="match status" value="1"/>
</dbReference>
<keyword evidence="6" id="KW-0418">Kinase</keyword>
<dbReference type="PANTHER" id="PTHR43547">
    <property type="entry name" value="TWO-COMPONENT HISTIDINE KINASE"/>
    <property type="match status" value="1"/>
</dbReference>
<protein>
    <recommendedName>
        <fullName evidence="2">histidine kinase</fullName>
        <ecNumber evidence="2">2.7.13.3</ecNumber>
    </recommendedName>
</protein>
<comment type="caution">
    <text evidence="11">The sequence shown here is derived from an EMBL/GenBank/DDBJ whole genome shotgun (WGS) entry which is preliminary data.</text>
</comment>
<organism evidence="11 12">
    <name type="scientific">Alicyclobacillus fastidiosus</name>
    <dbReference type="NCBI Taxonomy" id="392011"/>
    <lineage>
        <taxon>Bacteria</taxon>
        <taxon>Bacillati</taxon>
        <taxon>Bacillota</taxon>
        <taxon>Bacilli</taxon>
        <taxon>Bacillales</taxon>
        <taxon>Alicyclobacillaceae</taxon>
        <taxon>Alicyclobacillus</taxon>
    </lineage>
</organism>
<dbReference type="InterPro" id="IPR004358">
    <property type="entry name" value="Sig_transdc_His_kin-like_C"/>
</dbReference>
<dbReference type="EMBL" id="JBDXSU010000013">
    <property type="protein sequence ID" value="MFB5191753.1"/>
    <property type="molecule type" value="Genomic_DNA"/>
</dbReference>
<evidence type="ECO:0000256" key="6">
    <source>
        <dbReference type="ARBA" id="ARBA00022777"/>
    </source>
</evidence>
<keyword evidence="4" id="KW-0808">Transferase</keyword>
<dbReference type="InterPro" id="IPR036890">
    <property type="entry name" value="HATPase_C_sf"/>
</dbReference>
<name>A0ABV5AHL0_9BACL</name>
<feature type="domain" description="Histidine kinase" evidence="10">
    <location>
        <begin position="220"/>
        <end position="422"/>
    </location>
</feature>
<sequence length="422" mass="46669">MSLAMNQSRLTASKPTIRRRVEPSQLQISAHDAQVRAVEVAPSRHFAEPFRQMICNFFTGMPWSFPFLVFFLDSNDVILDVIGPTNALSAELAQRLPGMVLDGIQDRSTGQIYASGEVKPLRLSELGGDWRSAIAEFSEPKALAECKVVLSIPSALPWVQLQSSLGTSVYALQQLCSLSMAPPEQLGGNSMRPAVDKGEKIDTKLTEFEKNRSLASLSAGIAHEIRNPLTTARGFLQLFEQRCEPADKKFVELTIRELDRIHALLQDFMGMARPDDESTQLVDIRELTHSVYQFLRPEATLCGVLLNYDVPSSCVLLSVQADRIKQVLINLLQNAVHACDKDGEVHVSLRDFSDHATITIRDNGCGISDMHQLFRPFQTTKSNGTGLGMFVSKHIIEAHRGHLQVDSTVGEGTTVTVYLPRG</sequence>
<keyword evidence="7 11" id="KW-0067">ATP-binding</keyword>
<dbReference type="SMART" id="SM00387">
    <property type="entry name" value="HATPase_c"/>
    <property type="match status" value="1"/>
</dbReference>
<dbReference type="InterPro" id="IPR003661">
    <property type="entry name" value="HisK_dim/P_dom"/>
</dbReference>
<evidence type="ECO:0000256" key="4">
    <source>
        <dbReference type="ARBA" id="ARBA00022679"/>
    </source>
</evidence>
<dbReference type="SUPFAM" id="SSF55874">
    <property type="entry name" value="ATPase domain of HSP90 chaperone/DNA topoisomerase II/histidine kinase"/>
    <property type="match status" value="1"/>
</dbReference>
<keyword evidence="8" id="KW-0902">Two-component regulatory system</keyword>
<dbReference type="InterPro" id="IPR036097">
    <property type="entry name" value="HisK_dim/P_sf"/>
</dbReference>
<dbReference type="InterPro" id="IPR005467">
    <property type="entry name" value="His_kinase_dom"/>
</dbReference>
<gene>
    <name evidence="11" type="ORF">KKP3000_000532</name>
</gene>
<evidence type="ECO:0000256" key="8">
    <source>
        <dbReference type="ARBA" id="ARBA00023012"/>
    </source>
</evidence>
<dbReference type="CDD" id="cd00082">
    <property type="entry name" value="HisKA"/>
    <property type="match status" value="1"/>
</dbReference>
<dbReference type="PROSITE" id="PS50109">
    <property type="entry name" value="HIS_KIN"/>
    <property type="match status" value="1"/>
</dbReference>
<evidence type="ECO:0000256" key="2">
    <source>
        <dbReference type="ARBA" id="ARBA00012438"/>
    </source>
</evidence>
<dbReference type="PRINTS" id="PR00344">
    <property type="entry name" value="BCTRLSENSOR"/>
</dbReference>